<feature type="transmembrane region" description="Helical" evidence="1">
    <location>
        <begin position="12"/>
        <end position="35"/>
    </location>
</feature>
<dbReference type="AlphaFoldDB" id="A0A2I2KSM0"/>
<dbReference type="OrthoDB" id="3218094at2"/>
<proteinExistence type="predicted"/>
<evidence type="ECO:0000313" key="3">
    <source>
        <dbReference type="Proteomes" id="UP000234331"/>
    </source>
</evidence>
<keyword evidence="1" id="KW-0472">Membrane</keyword>
<evidence type="ECO:0000256" key="1">
    <source>
        <dbReference type="SAM" id="Phobius"/>
    </source>
</evidence>
<reference evidence="2 3" key="1">
    <citation type="submission" date="2017-06" db="EMBL/GenBank/DDBJ databases">
        <authorList>
            <person name="Kim H.J."/>
            <person name="Triplett B.A."/>
        </authorList>
    </citation>
    <scope>NUCLEOTIDE SEQUENCE [LARGE SCALE GENOMIC DNA]</scope>
    <source>
        <strain evidence="2">FRACA_ARgP5</strain>
    </source>
</reference>
<accession>A0A2I2KSM0</accession>
<sequence>MPRPARPPGAPGIGSIFVLAFLVILVPGVLAYVVLDWAGLPIGAASLLGLLVVFLGLGFFPTVLRRLGWVPTKKRRS</sequence>
<dbReference type="EMBL" id="FZMO01000186">
    <property type="protein sequence ID" value="SNQ48650.1"/>
    <property type="molecule type" value="Genomic_DNA"/>
</dbReference>
<dbReference type="RefSeq" id="WP_101832287.1">
    <property type="nucleotide sequence ID" value="NZ_FZMO01000186.1"/>
</dbReference>
<keyword evidence="1" id="KW-0812">Transmembrane</keyword>
<feature type="transmembrane region" description="Helical" evidence="1">
    <location>
        <begin position="41"/>
        <end position="64"/>
    </location>
</feature>
<name>A0A2I2KSM0_9ACTN</name>
<keyword evidence="1" id="KW-1133">Transmembrane helix</keyword>
<protein>
    <submittedName>
        <fullName evidence="2">Uncharacterized protein</fullName>
    </submittedName>
</protein>
<evidence type="ECO:0000313" key="2">
    <source>
        <dbReference type="EMBL" id="SNQ48650.1"/>
    </source>
</evidence>
<keyword evidence="3" id="KW-1185">Reference proteome</keyword>
<dbReference type="Proteomes" id="UP000234331">
    <property type="component" value="Unassembled WGS sequence"/>
</dbReference>
<organism evidence="2 3">
    <name type="scientific">Frankia canadensis</name>
    <dbReference type="NCBI Taxonomy" id="1836972"/>
    <lineage>
        <taxon>Bacteria</taxon>
        <taxon>Bacillati</taxon>
        <taxon>Actinomycetota</taxon>
        <taxon>Actinomycetes</taxon>
        <taxon>Frankiales</taxon>
        <taxon>Frankiaceae</taxon>
        <taxon>Frankia</taxon>
    </lineage>
</organism>
<gene>
    <name evidence="2" type="ORF">FRACA_2660001</name>
</gene>